<dbReference type="Proteomes" id="UP000663722">
    <property type="component" value="Chromosome"/>
</dbReference>
<dbReference type="Gene3D" id="3.30.479.30">
    <property type="entry name" value="Band 7 domain"/>
    <property type="match status" value="1"/>
</dbReference>
<feature type="compositionally biased region" description="Low complexity" evidence="2">
    <location>
        <begin position="60"/>
        <end position="74"/>
    </location>
</feature>
<dbReference type="AlphaFoldDB" id="A0A975BNC5"/>
<evidence type="ECO:0000313" key="3">
    <source>
        <dbReference type="EMBL" id="QTA88368.1"/>
    </source>
</evidence>
<keyword evidence="4" id="KW-1185">Reference proteome</keyword>
<evidence type="ECO:0000256" key="2">
    <source>
        <dbReference type="SAM" id="MobiDB-lite"/>
    </source>
</evidence>
<name>A0A975BNC5_9BACT</name>
<reference evidence="3" key="1">
    <citation type="journal article" date="2021" name="Microb. Physiol.">
        <title>Proteogenomic Insights into the Physiology of Marine, Sulfate-Reducing, Filamentous Desulfonema limicola and Desulfonema magnum.</title>
        <authorList>
            <person name="Schnaars V."/>
            <person name="Wohlbrand L."/>
            <person name="Scheve S."/>
            <person name="Hinrichs C."/>
            <person name="Reinhardt R."/>
            <person name="Rabus R."/>
        </authorList>
    </citation>
    <scope>NUCLEOTIDE SEQUENCE</scope>
    <source>
        <strain evidence="3">4be13</strain>
    </source>
</reference>
<feature type="coiled-coil region" evidence="1">
    <location>
        <begin position="433"/>
        <end position="489"/>
    </location>
</feature>
<gene>
    <name evidence="3" type="ORF">dnm_044120</name>
</gene>
<keyword evidence="1" id="KW-0175">Coiled coil</keyword>
<protein>
    <recommendedName>
        <fullName evidence="5">Band 7 domain-containing protein</fullName>
    </recommendedName>
</protein>
<proteinExistence type="predicted"/>
<dbReference type="KEGG" id="dmm:dnm_044120"/>
<feature type="region of interest" description="Disordered" evidence="2">
    <location>
        <begin position="47"/>
        <end position="74"/>
    </location>
</feature>
<dbReference type="SUPFAM" id="SSF117892">
    <property type="entry name" value="Band 7/SPFH domain"/>
    <property type="match status" value="1"/>
</dbReference>
<dbReference type="EMBL" id="CP061800">
    <property type="protein sequence ID" value="QTA88368.1"/>
    <property type="molecule type" value="Genomic_DNA"/>
</dbReference>
<accession>A0A975BNC5</accession>
<dbReference type="InterPro" id="IPR036013">
    <property type="entry name" value="Band_7/SPFH_dom_sf"/>
</dbReference>
<evidence type="ECO:0000313" key="4">
    <source>
        <dbReference type="Proteomes" id="UP000663722"/>
    </source>
</evidence>
<evidence type="ECO:0000256" key="1">
    <source>
        <dbReference type="SAM" id="Coils"/>
    </source>
</evidence>
<evidence type="ECO:0008006" key="5">
    <source>
        <dbReference type="Google" id="ProtNLM"/>
    </source>
</evidence>
<dbReference type="RefSeq" id="WP_207683164.1">
    <property type="nucleotide sequence ID" value="NZ_CP061800.1"/>
</dbReference>
<sequence>MKRKAAADVFKEQNIMLREPASEGELEELSFDMDLDSEAGNLTEVADKGERAASYKKKTPSSAPQFASPQSQIPGTRLKTSEELQLEKEPIRVRETGRWFWRRIIVPPNAYVIHTRIGHKDPVTIGLGTSFRYKPNTDAYLVVPAAMQTIGVVANCITKEKQGINVLAYVQWQIDDFSVAYRKLDFSDNRDPLGIVNAQLGEQAEAAIKDKIATMSVEEVLTDKAPVIEELTTRLKAVTEGRNQQTEGSGEEEGLGIKIVTVQIREALVSSQRLWQDLQAPFRHQQEKAARTSHLMMKSEVRQKELEIRESAETREAEAMAAIERIKQTKQTEALELKLTEESQRFVKEQETFQKKIQLEEQTTLAKQESEKRIEAWTAKTSQETQLEIFRLDKEAAAREKTLQTEEVLHAMAEDTRVAVMKTTSQQERIEREKTLRKQEAELKLQLQEQANQIQTKALEAVLLRRQQEKQVQLELEEQANRVKTAQMEREINISRSKQEIHNLINDRDLMRRLIKRLPDLAAQLPEIHELKVLQTGNSDMNFDSLAVFVAKIMAIAESLGIRGKTEE</sequence>
<organism evidence="3 4">
    <name type="scientific">Desulfonema magnum</name>
    <dbReference type="NCBI Taxonomy" id="45655"/>
    <lineage>
        <taxon>Bacteria</taxon>
        <taxon>Pseudomonadati</taxon>
        <taxon>Thermodesulfobacteriota</taxon>
        <taxon>Desulfobacteria</taxon>
        <taxon>Desulfobacterales</taxon>
        <taxon>Desulfococcaceae</taxon>
        <taxon>Desulfonema</taxon>
    </lineage>
</organism>